<evidence type="ECO:0000313" key="3">
    <source>
        <dbReference type="Proteomes" id="UP000629468"/>
    </source>
</evidence>
<feature type="region of interest" description="Disordered" evidence="1">
    <location>
        <begin position="1"/>
        <end position="93"/>
    </location>
</feature>
<gene>
    <name evidence="2" type="ORF">Agabi119p4_4759</name>
</gene>
<dbReference type="EMBL" id="JABXXO010000006">
    <property type="protein sequence ID" value="KAF7776366.1"/>
    <property type="molecule type" value="Genomic_DNA"/>
</dbReference>
<name>A0A8H7F3Y1_AGABI</name>
<dbReference type="AlphaFoldDB" id="A0A8H7F3Y1"/>
<evidence type="ECO:0000313" key="2">
    <source>
        <dbReference type="EMBL" id="KAF7776366.1"/>
    </source>
</evidence>
<evidence type="ECO:0000256" key="1">
    <source>
        <dbReference type="SAM" id="MobiDB-lite"/>
    </source>
</evidence>
<protein>
    <submittedName>
        <fullName evidence="2">Uncharacterized protein</fullName>
    </submittedName>
</protein>
<feature type="compositionally biased region" description="Polar residues" evidence="1">
    <location>
        <begin position="15"/>
        <end position="24"/>
    </location>
</feature>
<feature type="compositionally biased region" description="Basic residues" evidence="1">
    <location>
        <begin position="25"/>
        <end position="41"/>
    </location>
</feature>
<accession>A0A8H7F3Y1</accession>
<comment type="caution">
    <text evidence="2">The sequence shown here is derived from an EMBL/GenBank/DDBJ whole genome shotgun (WGS) entry which is preliminary data.</text>
</comment>
<sequence length="218" mass="24889">MSFAVARSLHRPLSRSFTSTSTSHKSPRKSPPRTHKTRSRTPKVDRTTEPLLPLQELRAPFSFNHQSNEAISDDVPPLPRKARTPKVDPTTESLLSPQKLRALVSLYHQSEDFITEETLLDRIDAAFVGGDTHQRGTINQLEQRWLEDVLKNQREAPRIAPWYHELTSLDRKDQFSGQMTSREKQIVDALYGVESGSRVGYETLMEAVKAKKMEPEQD</sequence>
<reference evidence="2 3" key="1">
    <citation type="journal article" name="Sci. Rep.">
        <title>Telomere-to-telomere assembled and centromere annotated genomes of the two main subspecies of the button mushroom Agaricus bisporus reveal especially polymorphic chromosome ends.</title>
        <authorList>
            <person name="Sonnenberg A.S.M."/>
            <person name="Sedaghat-Telgerd N."/>
            <person name="Lavrijssen B."/>
            <person name="Ohm R.A."/>
            <person name="Hendrickx P.M."/>
            <person name="Scholtmeijer K."/>
            <person name="Baars J.J.P."/>
            <person name="van Peer A."/>
        </authorList>
    </citation>
    <scope>NUCLEOTIDE SEQUENCE [LARGE SCALE GENOMIC DNA]</scope>
    <source>
        <strain evidence="2 3">H119_p4</strain>
    </source>
</reference>
<proteinExistence type="predicted"/>
<organism evidence="2 3">
    <name type="scientific">Agaricus bisporus var. burnettii</name>
    <dbReference type="NCBI Taxonomy" id="192524"/>
    <lineage>
        <taxon>Eukaryota</taxon>
        <taxon>Fungi</taxon>
        <taxon>Dikarya</taxon>
        <taxon>Basidiomycota</taxon>
        <taxon>Agaricomycotina</taxon>
        <taxon>Agaricomycetes</taxon>
        <taxon>Agaricomycetidae</taxon>
        <taxon>Agaricales</taxon>
        <taxon>Agaricineae</taxon>
        <taxon>Agaricaceae</taxon>
        <taxon>Agaricus</taxon>
    </lineage>
</organism>
<dbReference type="Proteomes" id="UP000629468">
    <property type="component" value="Unassembled WGS sequence"/>
</dbReference>